<keyword evidence="4" id="KW-1185">Reference proteome</keyword>
<dbReference type="InterPro" id="IPR024163">
    <property type="entry name" value="Aerotolerance_reg_N"/>
</dbReference>
<dbReference type="OrthoDB" id="7390489at2"/>
<dbReference type="AlphaFoldDB" id="A0A1M5P9U9"/>
<keyword evidence="1" id="KW-1133">Transmembrane helix</keyword>
<feature type="transmembrane region" description="Helical" evidence="1">
    <location>
        <begin position="56"/>
        <end position="79"/>
    </location>
</feature>
<dbReference type="RefSeq" id="WP_072897257.1">
    <property type="nucleotide sequence ID" value="NZ_FQWZ01000004.1"/>
</dbReference>
<dbReference type="InterPro" id="IPR011933">
    <property type="entry name" value="Double_TM_dom"/>
</dbReference>
<keyword evidence="1" id="KW-0472">Membrane</keyword>
<sequence>MIGLLAPLGLAALAAMLVPLVIHLLRRPEDRVLPFAAWRYLLEPARPRERLRLRHWLLLVLRLLLIAVIALLLSQLVWYRDAEPTPAMTVAWPGAAADAATPSLDPREPASALRQIDAELSPGTALTVQVPEVLDGLDAERLRLSRDVSWQIQAGGGAAAPAAALRVAVRSDDEAQRATAQAVIDAWRSAGRAIVVDVADLSAPIASDNDLLFQLGGELDAAKLGWLRRSGRALVAVPDDATGTALSADAADAVQRLGSGRWWRWPGTFDASRDAALRDATLPSRLGAVLLPDLALPAYAASVAPLNGARAGRAPGDPLDPFLLLIAAALFAAERALAAGLSRR</sequence>
<dbReference type="Proteomes" id="UP000199758">
    <property type="component" value="Unassembled WGS sequence"/>
</dbReference>
<feature type="transmembrane region" description="Helical" evidence="1">
    <location>
        <begin position="6"/>
        <end position="25"/>
    </location>
</feature>
<name>A0A1M5P9U9_9GAMM</name>
<evidence type="ECO:0000313" key="4">
    <source>
        <dbReference type="Proteomes" id="UP000199758"/>
    </source>
</evidence>
<dbReference type="EMBL" id="FQWZ01000004">
    <property type="protein sequence ID" value="SHG98540.1"/>
    <property type="molecule type" value="Genomic_DNA"/>
</dbReference>
<dbReference type="STRING" id="490188.SAMN04488068_2110"/>
<evidence type="ECO:0000256" key="1">
    <source>
        <dbReference type="SAM" id="Phobius"/>
    </source>
</evidence>
<dbReference type="NCBIfam" id="TIGR02226">
    <property type="entry name" value="two_anch"/>
    <property type="match status" value="1"/>
</dbReference>
<gene>
    <name evidence="3" type="ORF">SAMN04488068_2110</name>
</gene>
<dbReference type="Pfam" id="PF07584">
    <property type="entry name" value="BatA"/>
    <property type="match status" value="1"/>
</dbReference>
<keyword evidence="1 3" id="KW-0812">Transmembrane</keyword>
<protein>
    <submittedName>
        <fullName evidence="3">N-terminal double-transmembrane domain-containing protein</fullName>
    </submittedName>
</protein>
<accession>A0A1M5P9U9</accession>
<proteinExistence type="predicted"/>
<evidence type="ECO:0000313" key="3">
    <source>
        <dbReference type="EMBL" id="SHG98540.1"/>
    </source>
</evidence>
<organism evidence="3 4">
    <name type="scientific">Hydrocarboniphaga daqingensis</name>
    <dbReference type="NCBI Taxonomy" id="490188"/>
    <lineage>
        <taxon>Bacteria</taxon>
        <taxon>Pseudomonadati</taxon>
        <taxon>Pseudomonadota</taxon>
        <taxon>Gammaproteobacteria</taxon>
        <taxon>Nevskiales</taxon>
        <taxon>Nevskiaceae</taxon>
        <taxon>Hydrocarboniphaga</taxon>
    </lineage>
</organism>
<reference evidence="3 4" key="1">
    <citation type="submission" date="2016-11" db="EMBL/GenBank/DDBJ databases">
        <authorList>
            <person name="Jaros S."/>
            <person name="Januszkiewicz K."/>
            <person name="Wedrychowicz H."/>
        </authorList>
    </citation>
    <scope>NUCLEOTIDE SEQUENCE [LARGE SCALE GENOMIC DNA]</scope>
    <source>
        <strain evidence="3 4">CGMCC 1.7049</strain>
    </source>
</reference>
<evidence type="ECO:0000259" key="2">
    <source>
        <dbReference type="Pfam" id="PF07584"/>
    </source>
</evidence>
<feature type="domain" description="Aerotolerance regulator N-terminal" evidence="2">
    <location>
        <begin position="1"/>
        <end position="75"/>
    </location>
</feature>